<dbReference type="Proteomes" id="UP000782117">
    <property type="component" value="Unassembled WGS sequence"/>
</dbReference>
<dbReference type="InterPro" id="IPR017871">
    <property type="entry name" value="ABC_transporter-like_CS"/>
</dbReference>
<evidence type="ECO:0000313" key="5">
    <source>
        <dbReference type="EMBL" id="MBM6806247.1"/>
    </source>
</evidence>
<keyword evidence="3 5" id="KW-0067">ATP-binding</keyword>
<dbReference type="PANTHER" id="PTHR24220:SF689">
    <property type="entry name" value="LIPOPROTEIN-RELEASING SYSTEM ATP-BINDING PROTEIN LOLD"/>
    <property type="match status" value="1"/>
</dbReference>
<gene>
    <name evidence="5" type="ORF">H6A24_07010</name>
</gene>
<reference evidence="5 6" key="1">
    <citation type="journal article" date="2021" name="Sci. Rep.">
        <title>The distribution of antibiotic resistance genes in chicken gut microbiota commensals.</title>
        <authorList>
            <person name="Juricova H."/>
            <person name="Matiasovicova J."/>
            <person name="Kubasova T."/>
            <person name="Cejkova D."/>
            <person name="Rychlik I."/>
        </authorList>
    </citation>
    <scope>NUCLEOTIDE SEQUENCE [LARGE SCALE GENOMIC DNA]</scope>
    <source>
        <strain evidence="5 6">An768</strain>
    </source>
</reference>
<protein>
    <submittedName>
        <fullName evidence="5">ATP-binding cassette domain-containing protein</fullName>
    </submittedName>
</protein>
<evidence type="ECO:0000313" key="6">
    <source>
        <dbReference type="Proteomes" id="UP000782117"/>
    </source>
</evidence>
<name>A0ABS2F7L5_9BACE</name>
<dbReference type="InterPro" id="IPR015854">
    <property type="entry name" value="ABC_transpr_LolD-like"/>
</dbReference>
<dbReference type="PANTHER" id="PTHR24220">
    <property type="entry name" value="IMPORT ATP-BINDING PROTEIN"/>
    <property type="match status" value="1"/>
</dbReference>
<organism evidence="5 6">
    <name type="scientific">Bacteroides caecicola</name>
    <dbReference type="NCBI Taxonomy" id="1462569"/>
    <lineage>
        <taxon>Bacteria</taxon>
        <taxon>Pseudomonadati</taxon>
        <taxon>Bacteroidota</taxon>
        <taxon>Bacteroidia</taxon>
        <taxon>Bacteroidales</taxon>
        <taxon>Bacteroidaceae</taxon>
        <taxon>Bacteroides</taxon>
    </lineage>
</organism>
<evidence type="ECO:0000259" key="4">
    <source>
        <dbReference type="PROSITE" id="PS50893"/>
    </source>
</evidence>
<accession>A0ABS2F7L5</accession>
<dbReference type="PROSITE" id="PS00211">
    <property type="entry name" value="ABC_TRANSPORTER_1"/>
    <property type="match status" value="1"/>
</dbReference>
<comment type="caution">
    <text evidence="5">The sequence shown here is derived from an EMBL/GenBank/DDBJ whole genome shotgun (WGS) entry which is preliminary data.</text>
</comment>
<dbReference type="PROSITE" id="PS50893">
    <property type="entry name" value="ABC_TRANSPORTER_2"/>
    <property type="match status" value="1"/>
</dbReference>
<keyword evidence="2" id="KW-0547">Nucleotide-binding</keyword>
<dbReference type="RefSeq" id="WP_204499983.1">
    <property type="nucleotide sequence ID" value="NZ_JACJKJ010000006.1"/>
</dbReference>
<dbReference type="Gene3D" id="3.40.50.300">
    <property type="entry name" value="P-loop containing nucleotide triphosphate hydrolases"/>
    <property type="match status" value="1"/>
</dbReference>
<dbReference type="Pfam" id="PF00005">
    <property type="entry name" value="ABC_tran"/>
    <property type="match status" value="1"/>
</dbReference>
<evidence type="ECO:0000256" key="3">
    <source>
        <dbReference type="ARBA" id="ARBA00022840"/>
    </source>
</evidence>
<keyword evidence="6" id="KW-1185">Reference proteome</keyword>
<sequence length="214" mass="24622">MNTIELQQTLPEVFAGRDSIVSDIWHKQVALQRGKTYLIEAASGTGKSSLCSFIYGYRRDYQGIICFDGENIRNYSVSQWVAVRKRSISMLFQELRLFGELTAWENVQLKNTLTGYADKKQIRQWFEALGISDKWNERIDKMSFGQQQRVAFIRALCQPFDFIFLDEPISHLDDGNSRIMSEILIEETKKQGAGIVVTSIGKHLPLNYDRIISL</sequence>
<evidence type="ECO:0000256" key="1">
    <source>
        <dbReference type="ARBA" id="ARBA00005417"/>
    </source>
</evidence>
<dbReference type="EMBL" id="JACJKJ010000006">
    <property type="protein sequence ID" value="MBM6806247.1"/>
    <property type="molecule type" value="Genomic_DNA"/>
</dbReference>
<dbReference type="InterPro" id="IPR027417">
    <property type="entry name" value="P-loop_NTPase"/>
</dbReference>
<comment type="similarity">
    <text evidence="1">Belongs to the ABC transporter superfamily.</text>
</comment>
<proteinExistence type="inferred from homology"/>
<dbReference type="SUPFAM" id="SSF52540">
    <property type="entry name" value="P-loop containing nucleoside triphosphate hydrolases"/>
    <property type="match status" value="1"/>
</dbReference>
<evidence type="ECO:0000256" key="2">
    <source>
        <dbReference type="ARBA" id="ARBA00022741"/>
    </source>
</evidence>
<feature type="domain" description="ABC transporter" evidence="4">
    <location>
        <begin position="1"/>
        <end position="214"/>
    </location>
</feature>
<dbReference type="InterPro" id="IPR003439">
    <property type="entry name" value="ABC_transporter-like_ATP-bd"/>
</dbReference>
<dbReference type="GO" id="GO:0005524">
    <property type="term" value="F:ATP binding"/>
    <property type="evidence" value="ECO:0007669"/>
    <property type="project" value="UniProtKB-KW"/>
</dbReference>